<dbReference type="Gene3D" id="4.10.320.10">
    <property type="entry name" value="E3-binding domain"/>
    <property type="match status" value="1"/>
</dbReference>
<comment type="caution">
    <text evidence="12">The sequence shown here is derived from an EMBL/GenBank/DDBJ whole genome shotgun (WGS) entry which is preliminary data.</text>
</comment>
<feature type="region of interest" description="Disordered" evidence="9">
    <location>
        <begin position="87"/>
        <end position="119"/>
    </location>
</feature>
<evidence type="ECO:0000256" key="7">
    <source>
        <dbReference type="ARBA" id="ARBA00048370"/>
    </source>
</evidence>
<dbReference type="InterPro" id="IPR001078">
    <property type="entry name" value="2-oxoacid_DH_actylTfrase"/>
</dbReference>
<dbReference type="GO" id="GO:0045254">
    <property type="term" value="C:pyruvate dehydrogenase complex"/>
    <property type="evidence" value="ECO:0007669"/>
    <property type="project" value="UniProtKB-UniRule"/>
</dbReference>
<dbReference type="EC" id="2.3.1.12" evidence="8"/>
<evidence type="ECO:0000256" key="9">
    <source>
        <dbReference type="SAM" id="MobiDB-lite"/>
    </source>
</evidence>
<evidence type="ECO:0000259" key="11">
    <source>
        <dbReference type="PROSITE" id="PS51826"/>
    </source>
</evidence>
<evidence type="ECO:0000313" key="13">
    <source>
        <dbReference type="Proteomes" id="UP000239590"/>
    </source>
</evidence>
<dbReference type="EMBL" id="PTRA01000001">
    <property type="protein sequence ID" value="PQA59534.1"/>
    <property type="molecule type" value="Genomic_DNA"/>
</dbReference>
<dbReference type="Gene3D" id="2.40.50.100">
    <property type="match status" value="2"/>
</dbReference>
<dbReference type="AlphaFoldDB" id="A0A2S7IP88"/>
<feature type="domain" description="Lipoyl-binding" evidence="10">
    <location>
        <begin position="2"/>
        <end position="77"/>
    </location>
</feature>
<dbReference type="NCBIfam" id="TIGR01349">
    <property type="entry name" value="PDHac_trf_mito"/>
    <property type="match status" value="1"/>
</dbReference>
<dbReference type="SUPFAM" id="SSF52777">
    <property type="entry name" value="CoA-dependent acyltransferases"/>
    <property type="match status" value="1"/>
</dbReference>
<gene>
    <name evidence="12" type="ORF">C5O19_07770</name>
</gene>
<dbReference type="GO" id="GO:0004742">
    <property type="term" value="F:dihydrolipoyllysine-residue acetyltransferase activity"/>
    <property type="evidence" value="ECO:0007669"/>
    <property type="project" value="UniProtKB-UniRule"/>
</dbReference>
<dbReference type="GO" id="GO:0006086">
    <property type="term" value="P:pyruvate decarboxylation to acetyl-CoA"/>
    <property type="evidence" value="ECO:0007669"/>
    <property type="project" value="InterPro"/>
</dbReference>
<dbReference type="SUPFAM" id="SSF47005">
    <property type="entry name" value="Peripheral subunit-binding domain of 2-oxo acid dehydrogenase complex"/>
    <property type="match status" value="1"/>
</dbReference>
<dbReference type="InterPro" id="IPR000089">
    <property type="entry name" value="Biotin_lipoyl"/>
</dbReference>
<dbReference type="PANTHER" id="PTHR23151">
    <property type="entry name" value="DIHYDROLIPOAMIDE ACETYL/SUCCINYL-TRANSFERASE-RELATED"/>
    <property type="match status" value="1"/>
</dbReference>
<comment type="catalytic activity">
    <reaction evidence="7 8">
        <text>N(6)-[(R)-dihydrolipoyl]-L-lysyl-[protein] + acetyl-CoA = N(6)-[(R)-S(8)-acetyldihydrolipoyl]-L-lysyl-[protein] + CoA</text>
        <dbReference type="Rhea" id="RHEA:17017"/>
        <dbReference type="Rhea" id="RHEA-COMP:10475"/>
        <dbReference type="Rhea" id="RHEA-COMP:10478"/>
        <dbReference type="ChEBI" id="CHEBI:57287"/>
        <dbReference type="ChEBI" id="CHEBI:57288"/>
        <dbReference type="ChEBI" id="CHEBI:83100"/>
        <dbReference type="ChEBI" id="CHEBI:83111"/>
        <dbReference type="EC" id="2.3.1.12"/>
    </reaction>
</comment>
<dbReference type="PROSITE" id="PS50968">
    <property type="entry name" value="BIOTINYL_LIPOYL"/>
    <property type="match status" value="2"/>
</dbReference>
<evidence type="ECO:0000256" key="4">
    <source>
        <dbReference type="ARBA" id="ARBA00022823"/>
    </source>
</evidence>
<dbReference type="InterPro" id="IPR003016">
    <property type="entry name" value="2-oxoA_DH_lipoyl-BS"/>
</dbReference>
<dbReference type="PROSITE" id="PS51826">
    <property type="entry name" value="PSBD"/>
    <property type="match status" value="1"/>
</dbReference>
<dbReference type="InterPro" id="IPR045257">
    <property type="entry name" value="E2/Pdx1"/>
</dbReference>
<comment type="similarity">
    <text evidence="1 8">Belongs to the 2-oxoacid dehydrogenase family.</text>
</comment>
<dbReference type="InterPro" id="IPR004167">
    <property type="entry name" value="PSBD"/>
</dbReference>
<dbReference type="InterPro" id="IPR036625">
    <property type="entry name" value="E3-bd_dom_sf"/>
</dbReference>
<evidence type="ECO:0000313" key="12">
    <source>
        <dbReference type="EMBL" id="PQA59534.1"/>
    </source>
</evidence>
<proteinExistence type="inferred from homology"/>
<evidence type="ECO:0000256" key="6">
    <source>
        <dbReference type="ARBA" id="ARBA00025211"/>
    </source>
</evidence>
<dbReference type="RefSeq" id="WP_104711099.1">
    <property type="nucleotide sequence ID" value="NZ_PTRA01000001.1"/>
</dbReference>
<dbReference type="Proteomes" id="UP000239590">
    <property type="component" value="Unassembled WGS sequence"/>
</dbReference>
<feature type="compositionally biased region" description="Basic and acidic residues" evidence="9">
    <location>
        <begin position="228"/>
        <end position="243"/>
    </location>
</feature>
<evidence type="ECO:0000256" key="8">
    <source>
        <dbReference type="RuleBase" id="RU361137"/>
    </source>
</evidence>
<dbReference type="FunFam" id="3.30.559.10:FF:000007">
    <property type="entry name" value="Dihydrolipoamide acetyltransferase component of pyruvate dehydrogenase complex"/>
    <property type="match status" value="1"/>
</dbReference>
<evidence type="ECO:0000256" key="5">
    <source>
        <dbReference type="ARBA" id="ARBA00023315"/>
    </source>
</evidence>
<dbReference type="Pfam" id="PF00198">
    <property type="entry name" value="2-oxoacid_dh"/>
    <property type="match status" value="1"/>
</dbReference>
<keyword evidence="4 8" id="KW-0450">Lipoyl</keyword>
<evidence type="ECO:0000259" key="10">
    <source>
        <dbReference type="PROSITE" id="PS50968"/>
    </source>
</evidence>
<keyword evidence="13" id="KW-1185">Reference proteome</keyword>
<accession>A0A2S7IP88</accession>
<dbReference type="OrthoDB" id="9805770at2"/>
<comment type="cofactor">
    <cofactor evidence="8">
        <name>(R)-lipoate</name>
        <dbReference type="ChEBI" id="CHEBI:83088"/>
    </cofactor>
    <text evidence="8">Binds 2 lipoyl cofactors covalently.</text>
</comment>
<dbReference type="CDD" id="cd06849">
    <property type="entry name" value="lipoyl_domain"/>
    <property type="match status" value="2"/>
</dbReference>
<reference evidence="13" key="1">
    <citation type="submission" date="2018-02" db="EMBL/GenBank/DDBJ databases">
        <title>Genome sequencing of Solimonas sp. HR-BB.</title>
        <authorList>
            <person name="Lee Y."/>
            <person name="Jeon C.O."/>
        </authorList>
    </citation>
    <scope>NUCLEOTIDE SEQUENCE [LARGE SCALE GENOMIC DNA]</scope>
    <source>
        <strain evidence="13">HR-U</strain>
    </source>
</reference>
<dbReference type="SUPFAM" id="SSF51230">
    <property type="entry name" value="Single hybrid motif"/>
    <property type="match status" value="2"/>
</dbReference>
<name>A0A2S7IP88_9BACT</name>
<dbReference type="InterPro" id="IPR006257">
    <property type="entry name" value="LAT1"/>
</dbReference>
<dbReference type="Gene3D" id="3.30.559.10">
    <property type="entry name" value="Chloramphenicol acetyltransferase-like domain"/>
    <property type="match status" value="1"/>
</dbReference>
<evidence type="ECO:0000256" key="1">
    <source>
        <dbReference type="ARBA" id="ARBA00007317"/>
    </source>
</evidence>
<comment type="function">
    <text evidence="6">The pyruvate dehydrogenase complex catalyzes the overall conversion of pyruvate to acetyl-CoA and CO(2). It contains multiple copies of three enzymatic components: pyruvate dehydrogenase (E1), dihydrolipoamide acetyltransferase (E2) and lipoamide dehydrogenase (E3).</text>
</comment>
<sequence>MAEVIRMPLLSDTMTEGVIAEWLKKVGDTVKSGDILAEVETDKATMELENYADGTLLYVAADKGQAVEVNGVLAVVGKPGEDYQSLLDGGSANGSAPAEEKTEAPAAEPAPAAPAAPVKSESKAVDLSSIKATAVRMPLLSDTMTEGVIANWVKNVGDKIKNGDILAEVETDKATMELENYEDGTLLYVGVEAGQAAKVNQIIAIVGEEGANYQAILDAENGTAPAAEETKAEAPAEGSKEQAVDATQSNDAEGRIKASPLAKSIAKDKGINLSDVTGSGENGRIVKKDLDTFTPAAKEASAPAAAAPAAAPAQPAAQPQKPVAVPEPAGEYEDLPVSSMRKTIARRLSESLYTAPHFYLTMEITMDKAIKLRSQLNEISPAKISFNDFTIKAAALALREHPAVNASWLGDKIRRYKYINIGVAVAVEDGLVVPVIRNSDQKTLSTISTEVKDYAGKAKNKKLQPKDMEGSTFSISNLGMFGVEEFNPIINSPDSCILAVGGIKKTVAVNDAGEFYATNIMKVTLACDHRSVDGATGAAFLQTFKQLLEDPMRMLV</sequence>
<evidence type="ECO:0000256" key="3">
    <source>
        <dbReference type="ARBA" id="ARBA00022679"/>
    </source>
</evidence>
<dbReference type="InterPro" id="IPR023213">
    <property type="entry name" value="CAT-like_dom_sf"/>
</dbReference>
<feature type="region of interest" description="Disordered" evidence="9">
    <location>
        <begin position="297"/>
        <end position="331"/>
    </location>
</feature>
<keyword evidence="12" id="KW-0670">Pyruvate</keyword>
<protein>
    <recommendedName>
        <fullName evidence="8">Acetyltransferase component of pyruvate dehydrogenase complex</fullName>
        <ecNumber evidence="8">2.3.1.12</ecNumber>
    </recommendedName>
</protein>
<keyword evidence="5 8" id="KW-0012">Acyltransferase</keyword>
<evidence type="ECO:0000256" key="2">
    <source>
        <dbReference type="ARBA" id="ARBA00011484"/>
    </source>
</evidence>
<comment type="subunit">
    <text evidence="2">Forms a 24-polypeptide structural core with octahedral symmetry.</text>
</comment>
<feature type="region of interest" description="Disordered" evidence="9">
    <location>
        <begin position="224"/>
        <end position="259"/>
    </location>
</feature>
<dbReference type="Pfam" id="PF02817">
    <property type="entry name" value="E3_binding"/>
    <property type="match status" value="1"/>
</dbReference>
<feature type="compositionally biased region" description="Low complexity" evidence="9">
    <location>
        <begin position="104"/>
        <end position="119"/>
    </location>
</feature>
<keyword evidence="3 8" id="KW-0808">Transferase</keyword>
<dbReference type="InterPro" id="IPR011053">
    <property type="entry name" value="Single_hybrid_motif"/>
</dbReference>
<dbReference type="PANTHER" id="PTHR23151:SF90">
    <property type="entry name" value="DIHYDROLIPOYLLYSINE-RESIDUE ACETYLTRANSFERASE COMPONENT OF PYRUVATE DEHYDROGENASE COMPLEX, MITOCHONDRIAL-RELATED"/>
    <property type="match status" value="1"/>
</dbReference>
<organism evidence="12 13">
    <name type="scientific">Siphonobacter curvatus</name>
    <dbReference type="NCBI Taxonomy" id="2094562"/>
    <lineage>
        <taxon>Bacteria</taxon>
        <taxon>Pseudomonadati</taxon>
        <taxon>Bacteroidota</taxon>
        <taxon>Cytophagia</taxon>
        <taxon>Cytophagales</taxon>
        <taxon>Cytophagaceae</taxon>
        <taxon>Siphonobacter</taxon>
    </lineage>
</organism>
<feature type="domain" description="Lipoyl-binding" evidence="10">
    <location>
        <begin position="132"/>
        <end position="207"/>
    </location>
</feature>
<feature type="domain" description="Peripheral subunit-binding (PSBD)" evidence="11">
    <location>
        <begin position="257"/>
        <end position="294"/>
    </location>
</feature>
<dbReference type="Pfam" id="PF00364">
    <property type="entry name" value="Biotin_lipoyl"/>
    <property type="match status" value="2"/>
</dbReference>
<dbReference type="PROSITE" id="PS00189">
    <property type="entry name" value="LIPOYL"/>
    <property type="match status" value="2"/>
</dbReference>
<feature type="compositionally biased region" description="Low complexity" evidence="9">
    <location>
        <begin position="297"/>
        <end position="329"/>
    </location>
</feature>